<dbReference type="GO" id="GO:0005694">
    <property type="term" value="C:chromosome"/>
    <property type="evidence" value="ECO:0007669"/>
    <property type="project" value="InterPro"/>
</dbReference>
<feature type="region of interest" description="Disordered" evidence="4">
    <location>
        <begin position="1283"/>
        <end position="1318"/>
    </location>
</feature>
<dbReference type="GO" id="GO:0016887">
    <property type="term" value="F:ATP hydrolysis activity"/>
    <property type="evidence" value="ECO:0007669"/>
    <property type="project" value="InterPro"/>
</dbReference>
<dbReference type="Gene3D" id="3.30.70.1620">
    <property type="match status" value="1"/>
</dbReference>
<dbReference type="Pfam" id="PF06470">
    <property type="entry name" value="SMC_hinge"/>
    <property type="match status" value="1"/>
</dbReference>
<dbReference type="EMBL" id="AFNH02001023">
    <property type="protein sequence ID" value="EZG45468.1"/>
    <property type="molecule type" value="Genomic_DNA"/>
</dbReference>
<dbReference type="Pfam" id="PF02463">
    <property type="entry name" value="SMC_N"/>
    <property type="match status" value="1"/>
</dbReference>
<dbReference type="GO" id="GO:0005524">
    <property type="term" value="F:ATP binding"/>
    <property type="evidence" value="ECO:0007669"/>
    <property type="project" value="InterPro"/>
</dbReference>
<dbReference type="GO" id="GO:0005634">
    <property type="term" value="C:nucleus"/>
    <property type="evidence" value="ECO:0007669"/>
    <property type="project" value="UniProtKB-SubCell"/>
</dbReference>
<proteinExistence type="inferred from homology"/>
<evidence type="ECO:0000259" key="5">
    <source>
        <dbReference type="SMART" id="SM00968"/>
    </source>
</evidence>
<evidence type="ECO:0000256" key="1">
    <source>
        <dbReference type="ARBA" id="ARBA00023054"/>
    </source>
</evidence>
<dbReference type="SMART" id="SM00968">
    <property type="entry name" value="SMC_hinge"/>
    <property type="match status" value="1"/>
</dbReference>
<evidence type="ECO:0000256" key="2">
    <source>
        <dbReference type="PIRNR" id="PIRNR005719"/>
    </source>
</evidence>
<dbReference type="InterPro" id="IPR036277">
    <property type="entry name" value="SMC_hinge_sf"/>
</dbReference>
<dbReference type="GO" id="GO:0051276">
    <property type="term" value="P:chromosome organization"/>
    <property type="evidence" value="ECO:0007669"/>
    <property type="project" value="InterPro"/>
</dbReference>
<protein>
    <recommendedName>
        <fullName evidence="2">Structural maintenance of chromosomes protein</fullName>
    </recommendedName>
</protein>
<feature type="coiled-coil region" evidence="3">
    <location>
        <begin position="169"/>
        <end position="196"/>
    </location>
</feature>
<keyword evidence="2" id="KW-0539">Nucleus</keyword>
<dbReference type="InterPro" id="IPR027417">
    <property type="entry name" value="P-loop_NTPase"/>
</dbReference>
<feature type="region of interest" description="Disordered" evidence="4">
    <location>
        <begin position="1086"/>
        <end position="1171"/>
    </location>
</feature>
<name>A0A023B0M0_GRENI</name>
<keyword evidence="1 3" id="KW-0175">Coiled coil</keyword>
<evidence type="ECO:0000256" key="3">
    <source>
        <dbReference type="SAM" id="Coils"/>
    </source>
</evidence>
<dbReference type="OrthoDB" id="431497at2759"/>
<dbReference type="InterPro" id="IPR003395">
    <property type="entry name" value="RecF/RecN/SMC_N"/>
</dbReference>
<reference evidence="6" key="1">
    <citation type="submission" date="2013-12" db="EMBL/GenBank/DDBJ databases">
        <authorList>
            <person name="Omoto C.K."/>
            <person name="Sibley D."/>
            <person name="Venepally P."/>
            <person name="Hadjithomas M."/>
            <person name="Karamycheva S."/>
            <person name="Brunk B."/>
            <person name="Roos D."/>
            <person name="Caler E."/>
            <person name="Lorenzi H."/>
        </authorList>
    </citation>
    <scope>NUCLEOTIDE SEQUENCE</scope>
</reference>
<dbReference type="PANTHER" id="PTHR43977">
    <property type="entry name" value="STRUCTURAL MAINTENANCE OF CHROMOSOMES PROTEIN 3"/>
    <property type="match status" value="1"/>
</dbReference>
<comment type="subcellular location">
    <subcellularLocation>
        <location evidence="2">Nucleus</location>
    </subcellularLocation>
</comment>
<dbReference type="eggNOG" id="KOG0964">
    <property type="taxonomic scope" value="Eukaryota"/>
</dbReference>
<feature type="compositionally biased region" description="Basic and acidic residues" evidence="4">
    <location>
        <begin position="1152"/>
        <end position="1169"/>
    </location>
</feature>
<evidence type="ECO:0000313" key="7">
    <source>
        <dbReference type="Proteomes" id="UP000019763"/>
    </source>
</evidence>
<dbReference type="SUPFAM" id="SSF52540">
    <property type="entry name" value="P-loop containing nucleoside triphosphate hydrolases"/>
    <property type="match status" value="1"/>
</dbReference>
<comment type="caution">
    <text evidence="6">The sequence shown here is derived from an EMBL/GenBank/DDBJ whole genome shotgun (WGS) entry which is preliminary data.</text>
</comment>
<feature type="compositionally biased region" description="Basic and acidic residues" evidence="4">
    <location>
        <begin position="1106"/>
        <end position="1123"/>
    </location>
</feature>
<evidence type="ECO:0000256" key="4">
    <source>
        <dbReference type="SAM" id="MobiDB-lite"/>
    </source>
</evidence>
<dbReference type="SUPFAM" id="SSF75553">
    <property type="entry name" value="Smc hinge domain"/>
    <property type="match status" value="1"/>
</dbReference>
<feature type="region of interest" description="Disordered" evidence="4">
    <location>
        <begin position="282"/>
        <end position="321"/>
    </location>
</feature>
<dbReference type="VEuPathDB" id="CryptoDB:GNI_138360"/>
<evidence type="ECO:0000313" key="6">
    <source>
        <dbReference type="EMBL" id="EZG45468.1"/>
    </source>
</evidence>
<comment type="similarity">
    <text evidence="2">Belongs to the SMC family.</text>
</comment>
<feature type="coiled-coil region" evidence="3">
    <location>
        <begin position="1209"/>
        <end position="1236"/>
    </location>
</feature>
<dbReference type="PIRSF" id="PIRSF005719">
    <property type="entry name" value="SMC"/>
    <property type="match status" value="1"/>
</dbReference>
<dbReference type="InterPro" id="IPR024704">
    <property type="entry name" value="SMC"/>
</dbReference>
<feature type="domain" description="SMC hinge" evidence="5">
    <location>
        <begin position="616"/>
        <end position="771"/>
    </location>
</feature>
<sequence length="1446" mass="162996">MRLKWVELRGFKGYNELTRTEFHSRINCIVGLNGSGKSTIVDAISLILSEASSTGKRHAEAKSILHKGPKYQAVVGHVELCFENLDRKLPTVRSDEVCFKRIFSLSSKSQDVYYLDGKKCTKGQFTSLLMAAGFSRNNPYYIIRQGRIVEMATMSEESRLRLVKNLSGIGVYEEKRNEALTELSNLKLKMRELNFELIDKKLGNLLEQRESLKRKEKMNKDLDCLQLLVKMYRMFKKTNFSTRAQGERRGYGGEGGGGTREGSTIAPPPGDIQSTMQNGVQITSDFGQPSKRGQREGDMTTVEGDMTTGENDMTTGEDDMTTGEMKGGGYIFDSDLVCIPAEKLQSKLDGLEESRRVLSDQLEEGVDVENELDDLRIVLAGKTVEADRIRVDPGQLQLKKKRLLEKGLRKETLVKQMEKQRRLSERLSKVLEPQRAELTKQLREVEAQEFSVRTALDRCEIKRDQYKRLTGSKERENDIRDNIIPSHEEHIRQWSARQKSLQGERSELMKLVHQSHSSSNDLHQSAMKCKEELHQLKLDLTQLSHTDNFSGSNTYDLVEKQYEKIYKLYRPGVQKAYGVLVRNARCTAGEFLRQCYDNTTKWLYHPDSYEMRPAIPDLLGPLWMLIEPTHKQFQVALCAALNNQLDTLIVKNDSVASQLSRVLKHSGINTNLTLTPYEQMKERYQNQPISFDRRLVGGISPSGEIEKLTDFGDYDAIPLLSCMLPPGTQEGLEGADTGQQASVSMELDCLYKQVASRYLIVKDAATGRKLANSYDCVTLDGILISRKGTVTGGYRSNVVNVMEFGSRIRQHCFEIIQSQKNDDRKRVLQKEIARAQSALDEISVKQKESDTIEAKKKKQQNRLDLIEEELKDLAANISQSEITIKSFQELLVEMKSGDGSMASEQELSEQLARVEQLERESKELYSQKLRIQDELADVNSSIASLRASVAGASSIGGASSVTASGKAVDLAEDLRQAEDAYQDALREYATEETAVKALECTKERLTKEIQELREQIVSIENAHDTAVKKRQGISREYDLVLLQAENIQSELKKTLESAQNLMQEKRSLLSNPDIRKNFEELERTIETTFPAPGRVHPPQSELQGNARERKQGNQRRSNKDSKAKQSVTKQLPAKRLRNDMSPDNSEDVSADENDRQVSRRPEGDAEEQHQAAVHKWLVIEQRRIEKEIDSMGQLNDQAVSDLELYITDYKETSERKQALVDSMQKLEKLIDTLNRRRLDILTTCFHKVNQNLGEIFKAIVPAGFAELHLVTAAPGTDPSELLMLEDGDSPQHEERSGQPYHSSETFNAGRAGVDGQSVESPDQVVGLQIKASFQPAVEPLPLVSLSGGQKTIVALCLVMALQRYEPAPLYILDEADAALDQTFRKNVAEMLKASGSQYIITTFRPELAEIADKHFLVTNHDRVAYINECTAAAALEVIKSEKEEGL</sequence>
<dbReference type="Proteomes" id="UP000019763">
    <property type="component" value="Unassembled WGS sequence"/>
</dbReference>
<feature type="coiled-coil region" evidence="3">
    <location>
        <begin position="825"/>
        <end position="934"/>
    </location>
</feature>
<feature type="region of interest" description="Disordered" evidence="4">
    <location>
        <begin position="244"/>
        <end position="266"/>
    </location>
</feature>
<feature type="coiled-coil region" evidence="3">
    <location>
        <begin position="967"/>
        <end position="1071"/>
    </location>
</feature>
<dbReference type="Gene3D" id="3.40.50.300">
    <property type="entry name" value="P-loop containing nucleotide triphosphate hydrolases"/>
    <property type="match status" value="2"/>
</dbReference>
<dbReference type="GeneID" id="22914911"/>
<keyword evidence="7" id="KW-1185">Reference proteome</keyword>
<organism evidence="6 7">
    <name type="scientific">Gregarina niphandrodes</name>
    <name type="common">Septate eugregarine</name>
    <dbReference type="NCBI Taxonomy" id="110365"/>
    <lineage>
        <taxon>Eukaryota</taxon>
        <taxon>Sar</taxon>
        <taxon>Alveolata</taxon>
        <taxon>Apicomplexa</taxon>
        <taxon>Conoidasida</taxon>
        <taxon>Gregarinasina</taxon>
        <taxon>Eugregarinorida</taxon>
        <taxon>Gregarinidae</taxon>
        <taxon>Gregarina</taxon>
    </lineage>
</organism>
<dbReference type="RefSeq" id="XP_011132486.1">
    <property type="nucleotide sequence ID" value="XM_011134184.1"/>
</dbReference>
<dbReference type="InterPro" id="IPR010935">
    <property type="entry name" value="SMC_hinge"/>
</dbReference>
<gene>
    <name evidence="6" type="ORF">GNI_138360</name>
</gene>
<dbReference type="Gene3D" id="1.20.1060.20">
    <property type="match status" value="1"/>
</dbReference>
<accession>A0A023B0M0</accession>